<evidence type="ECO:0000313" key="6">
    <source>
        <dbReference type="Proteomes" id="UP001218788"/>
    </source>
</evidence>
<dbReference type="CDD" id="cd00093">
    <property type="entry name" value="HTH_XRE"/>
    <property type="match status" value="1"/>
</dbReference>
<dbReference type="RefSeq" id="WP_273638623.1">
    <property type="nucleotide sequence ID" value="NZ_JAQQXP010000001.1"/>
</dbReference>
<dbReference type="Proteomes" id="UP001218788">
    <property type="component" value="Unassembled WGS sequence"/>
</dbReference>
<dbReference type="InterPro" id="IPR014710">
    <property type="entry name" value="RmlC-like_jellyroll"/>
</dbReference>
<dbReference type="PROSITE" id="PS50943">
    <property type="entry name" value="HTH_CROC1"/>
    <property type="match status" value="1"/>
</dbReference>
<evidence type="ECO:0000256" key="2">
    <source>
        <dbReference type="ARBA" id="ARBA00023125"/>
    </source>
</evidence>
<dbReference type="CDD" id="cd02209">
    <property type="entry name" value="cupin_XRE_C"/>
    <property type="match status" value="1"/>
</dbReference>
<dbReference type="InterPro" id="IPR050807">
    <property type="entry name" value="TransReg_Diox_bact_type"/>
</dbReference>
<protein>
    <submittedName>
        <fullName evidence="5">XRE family transcriptional regulator</fullName>
    </submittedName>
</protein>
<keyword evidence="2" id="KW-0238">DNA-binding</keyword>
<dbReference type="SMART" id="SM00530">
    <property type="entry name" value="HTH_XRE"/>
    <property type="match status" value="1"/>
</dbReference>
<gene>
    <name evidence="5" type="ORF">OIK42_04330</name>
</gene>
<keyword evidence="3" id="KW-0804">Transcription</keyword>
<dbReference type="Gene3D" id="2.60.120.10">
    <property type="entry name" value="Jelly Rolls"/>
    <property type="match status" value="1"/>
</dbReference>
<dbReference type="Gene3D" id="1.10.260.40">
    <property type="entry name" value="lambda repressor-like DNA-binding domains"/>
    <property type="match status" value="1"/>
</dbReference>
<proteinExistence type="predicted"/>
<dbReference type="InterPro" id="IPR001387">
    <property type="entry name" value="Cro/C1-type_HTH"/>
</dbReference>
<sequence length="192" mass="21102">MTEQLTQTIAGQIKSRRKQRGWSLDKLANASGVSKAMLGQIERLESSPTVATLWKIATGLCCSFSELTTLPGAATVSQQGADAGRGDAFFKVKTLFTYQADTQMEMFELTISERHCQWSQPHAQGVYEHIVVQSGQLGLFFNGQWHLLQEGDSCRFAANQPHAYQDDSGYTRFTDVICYTNANAHSSAGPGE</sequence>
<dbReference type="InterPro" id="IPR010982">
    <property type="entry name" value="Lambda_DNA-bd_dom_sf"/>
</dbReference>
<dbReference type="Pfam" id="PF01381">
    <property type="entry name" value="HTH_3"/>
    <property type="match status" value="1"/>
</dbReference>
<feature type="domain" description="HTH cro/C1-type" evidence="4">
    <location>
        <begin position="13"/>
        <end position="67"/>
    </location>
</feature>
<dbReference type="PANTHER" id="PTHR46797:SF23">
    <property type="entry name" value="HTH-TYPE TRANSCRIPTIONAL REGULATOR SUTR"/>
    <property type="match status" value="1"/>
</dbReference>
<dbReference type="InterPro" id="IPR013096">
    <property type="entry name" value="Cupin_2"/>
</dbReference>
<evidence type="ECO:0000313" key="5">
    <source>
        <dbReference type="EMBL" id="MDC8829988.1"/>
    </source>
</evidence>
<dbReference type="InterPro" id="IPR011051">
    <property type="entry name" value="RmlC_Cupin_sf"/>
</dbReference>
<dbReference type="SUPFAM" id="SSF51182">
    <property type="entry name" value="RmlC-like cupins"/>
    <property type="match status" value="1"/>
</dbReference>
<evidence type="ECO:0000259" key="4">
    <source>
        <dbReference type="PROSITE" id="PS50943"/>
    </source>
</evidence>
<evidence type="ECO:0000256" key="1">
    <source>
        <dbReference type="ARBA" id="ARBA00023015"/>
    </source>
</evidence>
<dbReference type="Pfam" id="PF07883">
    <property type="entry name" value="Cupin_2"/>
    <property type="match status" value="1"/>
</dbReference>
<evidence type="ECO:0000256" key="3">
    <source>
        <dbReference type="ARBA" id="ARBA00023163"/>
    </source>
</evidence>
<keyword evidence="1" id="KW-0805">Transcription regulation</keyword>
<dbReference type="PANTHER" id="PTHR46797">
    <property type="entry name" value="HTH-TYPE TRANSCRIPTIONAL REGULATOR"/>
    <property type="match status" value="1"/>
</dbReference>
<reference evidence="5 6" key="1">
    <citation type="submission" date="2022-10" db="EMBL/GenBank/DDBJ databases">
        <title>Alteromonas sp. chi3 Genome sequencing.</title>
        <authorList>
            <person name="Park S."/>
        </authorList>
    </citation>
    <scope>NUCLEOTIDE SEQUENCE [LARGE SCALE GENOMIC DNA]</scope>
    <source>
        <strain evidence="6">chi3</strain>
    </source>
</reference>
<keyword evidence="6" id="KW-1185">Reference proteome</keyword>
<name>A0ABT5L2G6_9ALTE</name>
<dbReference type="SUPFAM" id="SSF47413">
    <property type="entry name" value="lambda repressor-like DNA-binding domains"/>
    <property type="match status" value="1"/>
</dbReference>
<comment type="caution">
    <text evidence="5">The sequence shown here is derived from an EMBL/GenBank/DDBJ whole genome shotgun (WGS) entry which is preliminary data.</text>
</comment>
<dbReference type="EMBL" id="JAQQXP010000001">
    <property type="protein sequence ID" value="MDC8829988.1"/>
    <property type="molecule type" value="Genomic_DNA"/>
</dbReference>
<organism evidence="5 6">
    <name type="scientific">Alteromonas gilva</name>
    <dbReference type="NCBI Taxonomy" id="2987522"/>
    <lineage>
        <taxon>Bacteria</taxon>
        <taxon>Pseudomonadati</taxon>
        <taxon>Pseudomonadota</taxon>
        <taxon>Gammaproteobacteria</taxon>
        <taxon>Alteromonadales</taxon>
        <taxon>Alteromonadaceae</taxon>
        <taxon>Alteromonas/Salinimonas group</taxon>
        <taxon>Alteromonas</taxon>
    </lineage>
</organism>
<accession>A0ABT5L2G6</accession>